<evidence type="ECO:0000256" key="7">
    <source>
        <dbReference type="ARBA" id="ARBA00041324"/>
    </source>
</evidence>
<evidence type="ECO:0000256" key="2">
    <source>
        <dbReference type="ARBA" id="ARBA00012254"/>
    </source>
</evidence>
<evidence type="ECO:0000313" key="11">
    <source>
        <dbReference type="EMBL" id="KAK3941835.1"/>
    </source>
</evidence>
<sequence>MADTTASAAHDGAQPVCRIVVMASGNGSNFQALIDGVVDQRIPNAAIVRLFYNKAKAYARERAEKAVPTIPTEYFNLVSRGFLPKGETDPQRTRDARAAYDAALAQEVLKHNPDLVVLAGWMHVFSAPFLRPLDAAGVKIINLHPALPGRYDGAHAIERAFNDFKAGKLQNNTTGVMIHYVIEEVDRGQAIMTQEVQCREGETLEQLEGRIHGVEHKLIVEATAKVAAEAVERKSRR</sequence>
<evidence type="ECO:0000256" key="6">
    <source>
        <dbReference type="ARBA" id="ARBA00038440"/>
    </source>
</evidence>
<comment type="catalytic activity">
    <reaction evidence="9">
        <text>N(1)-(5-phospho-beta-D-ribosyl)glycinamide + (6R)-10-formyltetrahydrofolate = N(2)-formyl-N(1)-(5-phospho-beta-D-ribosyl)glycinamide + (6S)-5,6,7,8-tetrahydrofolate + H(+)</text>
        <dbReference type="Rhea" id="RHEA:15053"/>
        <dbReference type="ChEBI" id="CHEBI:15378"/>
        <dbReference type="ChEBI" id="CHEBI:57453"/>
        <dbReference type="ChEBI" id="CHEBI:143788"/>
        <dbReference type="ChEBI" id="CHEBI:147286"/>
        <dbReference type="ChEBI" id="CHEBI:195366"/>
        <dbReference type="EC" id="2.1.2.2"/>
    </reaction>
</comment>
<dbReference type="GO" id="GO:0004644">
    <property type="term" value="F:phosphoribosylglycinamide formyltransferase activity"/>
    <property type="evidence" value="ECO:0007669"/>
    <property type="project" value="UniProtKB-EC"/>
</dbReference>
<dbReference type="HAMAP" id="MF_01930">
    <property type="entry name" value="PurN"/>
    <property type="match status" value="1"/>
</dbReference>
<evidence type="ECO:0000256" key="9">
    <source>
        <dbReference type="ARBA" id="ARBA00047664"/>
    </source>
</evidence>
<comment type="pathway">
    <text evidence="1">Purine metabolism; IMP biosynthesis via de novo pathway; N(2)-formyl-N(1)-(5-phospho-D-ribosyl)glycinamide from N(1)-(5-phospho-D-ribosyl)glycinamide (10-formyl THF route): step 1/1.</text>
</comment>
<name>A0AAN6NAH9_9PEZI</name>
<evidence type="ECO:0000256" key="3">
    <source>
        <dbReference type="ARBA" id="ARBA00022076"/>
    </source>
</evidence>
<evidence type="ECO:0000256" key="8">
    <source>
        <dbReference type="ARBA" id="ARBA00041682"/>
    </source>
</evidence>
<evidence type="ECO:0000256" key="1">
    <source>
        <dbReference type="ARBA" id="ARBA00005054"/>
    </source>
</evidence>
<keyword evidence="5" id="KW-0658">Purine biosynthesis</keyword>
<protein>
    <recommendedName>
        <fullName evidence="3">Phosphoribosylglycinamide formyltransferase</fullName>
        <ecNumber evidence="2">2.1.2.2</ecNumber>
    </recommendedName>
    <alternativeName>
        <fullName evidence="8">5'-phosphoribosylglycinamide transformylase</fullName>
    </alternativeName>
    <alternativeName>
        <fullName evidence="7">GAR transformylase</fullName>
    </alternativeName>
</protein>
<dbReference type="Pfam" id="PF00551">
    <property type="entry name" value="Formyl_trans_N"/>
    <property type="match status" value="1"/>
</dbReference>
<dbReference type="FunFam" id="3.40.50.170:FF:000009">
    <property type="entry name" value="Phosphoribosylglycinamide formyltransferase (Eurofung)"/>
    <property type="match status" value="1"/>
</dbReference>
<evidence type="ECO:0000313" key="12">
    <source>
        <dbReference type="Proteomes" id="UP001303473"/>
    </source>
</evidence>
<dbReference type="PANTHER" id="PTHR43369">
    <property type="entry name" value="PHOSPHORIBOSYLGLYCINAMIDE FORMYLTRANSFERASE"/>
    <property type="match status" value="1"/>
</dbReference>
<dbReference type="AlphaFoldDB" id="A0AAN6NAH9"/>
<dbReference type="Proteomes" id="UP001303473">
    <property type="component" value="Unassembled WGS sequence"/>
</dbReference>
<dbReference type="Gene3D" id="3.40.50.170">
    <property type="entry name" value="Formyl transferase, N-terminal domain"/>
    <property type="match status" value="1"/>
</dbReference>
<comment type="similarity">
    <text evidence="6">Belongs to the GART family.</text>
</comment>
<reference evidence="12" key="1">
    <citation type="journal article" date="2023" name="Mol. Phylogenet. Evol.">
        <title>Genome-scale phylogeny and comparative genomics of the fungal order Sordariales.</title>
        <authorList>
            <person name="Hensen N."/>
            <person name="Bonometti L."/>
            <person name="Westerberg I."/>
            <person name="Brannstrom I.O."/>
            <person name="Guillou S."/>
            <person name="Cros-Aarteil S."/>
            <person name="Calhoun S."/>
            <person name="Haridas S."/>
            <person name="Kuo A."/>
            <person name="Mondo S."/>
            <person name="Pangilinan J."/>
            <person name="Riley R."/>
            <person name="LaButti K."/>
            <person name="Andreopoulos B."/>
            <person name="Lipzen A."/>
            <person name="Chen C."/>
            <person name="Yan M."/>
            <person name="Daum C."/>
            <person name="Ng V."/>
            <person name="Clum A."/>
            <person name="Steindorff A."/>
            <person name="Ohm R.A."/>
            <person name="Martin F."/>
            <person name="Silar P."/>
            <person name="Natvig D.O."/>
            <person name="Lalanne C."/>
            <person name="Gautier V."/>
            <person name="Ament-Velasquez S.L."/>
            <person name="Kruys A."/>
            <person name="Hutchinson M.I."/>
            <person name="Powell A.J."/>
            <person name="Barry K."/>
            <person name="Miller A.N."/>
            <person name="Grigoriev I.V."/>
            <person name="Debuchy R."/>
            <person name="Gladieux P."/>
            <person name="Hiltunen Thoren M."/>
            <person name="Johannesson H."/>
        </authorList>
    </citation>
    <scope>NUCLEOTIDE SEQUENCE [LARGE SCALE GENOMIC DNA]</scope>
    <source>
        <strain evidence="12">CBS 340.73</strain>
    </source>
</reference>
<dbReference type="EC" id="2.1.2.2" evidence="2"/>
<accession>A0AAN6NAH9</accession>
<evidence type="ECO:0000256" key="5">
    <source>
        <dbReference type="ARBA" id="ARBA00022755"/>
    </source>
</evidence>
<evidence type="ECO:0000259" key="10">
    <source>
        <dbReference type="Pfam" id="PF00551"/>
    </source>
</evidence>
<keyword evidence="4" id="KW-0808">Transferase</keyword>
<dbReference type="InterPro" id="IPR002376">
    <property type="entry name" value="Formyl_transf_N"/>
</dbReference>
<comment type="caution">
    <text evidence="11">The sequence shown here is derived from an EMBL/GenBank/DDBJ whole genome shotgun (WGS) entry which is preliminary data.</text>
</comment>
<dbReference type="GO" id="GO:0005737">
    <property type="term" value="C:cytoplasm"/>
    <property type="evidence" value="ECO:0007669"/>
    <property type="project" value="TreeGrafter"/>
</dbReference>
<gene>
    <name evidence="11" type="ORF">QBC46DRAFT_340151</name>
</gene>
<dbReference type="EMBL" id="MU853779">
    <property type="protein sequence ID" value="KAK3941835.1"/>
    <property type="molecule type" value="Genomic_DNA"/>
</dbReference>
<dbReference type="NCBIfam" id="TIGR00639">
    <property type="entry name" value="PurN"/>
    <property type="match status" value="1"/>
</dbReference>
<dbReference type="SUPFAM" id="SSF53328">
    <property type="entry name" value="Formyltransferase"/>
    <property type="match status" value="1"/>
</dbReference>
<organism evidence="11 12">
    <name type="scientific">Diplogelasinospora grovesii</name>
    <dbReference type="NCBI Taxonomy" id="303347"/>
    <lineage>
        <taxon>Eukaryota</taxon>
        <taxon>Fungi</taxon>
        <taxon>Dikarya</taxon>
        <taxon>Ascomycota</taxon>
        <taxon>Pezizomycotina</taxon>
        <taxon>Sordariomycetes</taxon>
        <taxon>Sordariomycetidae</taxon>
        <taxon>Sordariales</taxon>
        <taxon>Diplogelasinosporaceae</taxon>
        <taxon>Diplogelasinospora</taxon>
    </lineage>
</organism>
<feature type="domain" description="Formyl transferase N-terminal" evidence="10">
    <location>
        <begin position="18"/>
        <end position="223"/>
    </location>
</feature>
<dbReference type="GO" id="GO:0006189">
    <property type="term" value="P:'de novo' IMP biosynthetic process"/>
    <property type="evidence" value="ECO:0007669"/>
    <property type="project" value="InterPro"/>
</dbReference>
<dbReference type="PANTHER" id="PTHR43369:SF2">
    <property type="entry name" value="PHOSPHORIBOSYLGLYCINAMIDE FORMYLTRANSFERASE"/>
    <property type="match status" value="1"/>
</dbReference>
<evidence type="ECO:0000256" key="4">
    <source>
        <dbReference type="ARBA" id="ARBA00022679"/>
    </source>
</evidence>
<proteinExistence type="inferred from homology"/>
<keyword evidence="12" id="KW-1185">Reference proteome</keyword>
<dbReference type="InterPro" id="IPR004607">
    <property type="entry name" value="GART"/>
</dbReference>
<dbReference type="InterPro" id="IPR036477">
    <property type="entry name" value="Formyl_transf_N_sf"/>
</dbReference>